<comment type="caution">
    <text evidence="3">The sequence shown here is derived from an EMBL/GenBank/DDBJ whole genome shotgun (WGS) entry which is preliminary data.</text>
</comment>
<dbReference type="InterPro" id="IPR052043">
    <property type="entry name" value="PolySaccharide_Degr_Enz"/>
</dbReference>
<dbReference type="Proteomes" id="UP001296104">
    <property type="component" value="Unassembled WGS sequence"/>
</dbReference>
<sequence>MKVLTAVAVLCTAAVRTRAHQPQCPRNADGLAVQMLESTIARGQGITGSGAATSTIELGIFQQALRESIACGRNETQRQHWAEYLQNSTSGSISLFSNATADAGQPLDRLSVGTSMIYQYRETGDEEYLPAIAALQDSVKLQPQNANGGLWYYANPNNLSAYHNLSYSDGMFSYPAFALLSGEVLSVSNATVDRDLFGLAATVKQIARLYGICKNDAGLVVHGYDASKAHAWANPITGASPVVWGRSLAWYTLGISNALEILQSLNVSRDASDSLGQLFESLVSAQLAALERSLGVGGAYGVWQVVDQPGANFQGHGNFIEASASCMTAYSLLRGARLGFIEDANLRRRAISAGIGIYHQVLHEFLVSNDNGTLSLNGTSAVASLSGDVDFTYYVTRPVVLNSLIGISAFILAGLEVEKVC</sequence>
<proteinExistence type="predicted"/>
<dbReference type="Gene3D" id="1.50.10.10">
    <property type="match status" value="1"/>
</dbReference>
<dbReference type="InterPro" id="IPR012341">
    <property type="entry name" value="6hp_glycosidase-like_sf"/>
</dbReference>
<reference evidence="3" key="1">
    <citation type="submission" date="2023-11" db="EMBL/GenBank/DDBJ databases">
        <authorList>
            <person name="Alioto T."/>
            <person name="Alioto T."/>
            <person name="Gomez Garrido J."/>
        </authorList>
    </citation>
    <scope>NUCLEOTIDE SEQUENCE</scope>
</reference>
<dbReference type="AlphaFoldDB" id="A0AAI9EDD1"/>
<feature type="chain" id="PRO_5042465713" evidence="2">
    <location>
        <begin position="20"/>
        <end position="421"/>
    </location>
</feature>
<dbReference type="GO" id="GO:0005975">
    <property type="term" value="P:carbohydrate metabolic process"/>
    <property type="evidence" value="ECO:0007669"/>
    <property type="project" value="InterPro"/>
</dbReference>
<dbReference type="PANTHER" id="PTHR33886">
    <property type="entry name" value="UNSATURATED RHAMNOGALACTURONAN HYDROLASE (EUROFUNG)"/>
    <property type="match status" value="1"/>
</dbReference>
<dbReference type="PANTHER" id="PTHR33886:SF11">
    <property type="entry name" value="WALL GLYCOSYL HYDROLASE YTER, PUTATIVE (AFU_ORTHOLOGUE AFUA_2G14630)-RELATED"/>
    <property type="match status" value="1"/>
</dbReference>
<dbReference type="GO" id="GO:0016798">
    <property type="term" value="F:hydrolase activity, acting on glycosyl bonds"/>
    <property type="evidence" value="ECO:0007669"/>
    <property type="project" value="UniProtKB-KW"/>
</dbReference>
<keyword evidence="4" id="KW-1185">Reference proteome</keyword>
<organism evidence="3 4">
    <name type="scientific">Lecanosticta acicola</name>
    <dbReference type="NCBI Taxonomy" id="111012"/>
    <lineage>
        <taxon>Eukaryota</taxon>
        <taxon>Fungi</taxon>
        <taxon>Dikarya</taxon>
        <taxon>Ascomycota</taxon>
        <taxon>Pezizomycotina</taxon>
        <taxon>Dothideomycetes</taxon>
        <taxon>Dothideomycetidae</taxon>
        <taxon>Mycosphaerellales</taxon>
        <taxon>Mycosphaerellaceae</taxon>
        <taxon>Lecanosticta</taxon>
    </lineage>
</organism>
<evidence type="ECO:0000256" key="2">
    <source>
        <dbReference type="SAM" id="SignalP"/>
    </source>
</evidence>
<evidence type="ECO:0000256" key="1">
    <source>
        <dbReference type="ARBA" id="ARBA00022801"/>
    </source>
</evidence>
<keyword evidence="2" id="KW-0732">Signal</keyword>
<accession>A0AAI9EDD1</accession>
<evidence type="ECO:0000313" key="3">
    <source>
        <dbReference type="EMBL" id="CAK4032287.1"/>
    </source>
</evidence>
<dbReference type="EMBL" id="CAVMBE010000060">
    <property type="protein sequence ID" value="CAK4032287.1"/>
    <property type="molecule type" value="Genomic_DNA"/>
</dbReference>
<name>A0AAI9EDD1_9PEZI</name>
<feature type="signal peptide" evidence="2">
    <location>
        <begin position="1"/>
        <end position="19"/>
    </location>
</feature>
<dbReference type="SUPFAM" id="SSF48208">
    <property type="entry name" value="Six-hairpin glycosidases"/>
    <property type="match status" value="1"/>
</dbReference>
<protein>
    <submittedName>
        <fullName evidence="3">Six-hairpin glycosidase</fullName>
    </submittedName>
</protein>
<dbReference type="Pfam" id="PF07470">
    <property type="entry name" value="Glyco_hydro_88"/>
    <property type="match status" value="1"/>
</dbReference>
<keyword evidence="1" id="KW-0378">Hydrolase</keyword>
<evidence type="ECO:0000313" key="4">
    <source>
        <dbReference type="Proteomes" id="UP001296104"/>
    </source>
</evidence>
<gene>
    <name evidence="3" type="ORF">LECACI_7A007445</name>
</gene>
<keyword evidence="3" id="KW-0326">Glycosidase</keyword>
<dbReference type="InterPro" id="IPR008928">
    <property type="entry name" value="6-hairpin_glycosidase_sf"/>
</dbReference>
<dbReference type="InterPro" id="IPR010905">
    <property type="entry name" value="Glyco_hydro_88"/>
</dbReference>